<name>A0A433ET23_9MOLU</name>
<gene>
    <name evidence="1" type="ORF">D6D54_00925</name>
</gene>
<dbReference type="RefSeq" id="WP_127092402.1">
    <property type="nucleotide sequence ID" value="NZ_RAHC01000001.1"/>
</dbReference>
<reference evidence="1 2" key="1">
    <citation type="journal article" date="2019" name="Genome Biol. Evol.">
        <title>Toxin and genome evolution in a Drosophila defensive symbiosis.</title>
        <authorList>
            <person name="Ballinger M.J."/>
            <person name="Gawryluk R.M."/>
            <person name="Perlman S.J."/>
        </authorList>
    </citation>
    <scope>NUCLEOTIDE SEQUENCE [LARGE SCALE GENOMIC DNA]</scope>
    <source>
        <strain evidence="2">sNeo</strain>
    </source>
</reference>
<accession>A0A433ET23</accession>
<sequence>MKLKQNLLGNYKENKRKKTINEINNFLIERDNEIFKLYQQGKILQGYKVVSKIPKTFKTEYGDNTVKRRRYVKYDEEKKENINRYPLDEELGLKKYERIEKNLKDKYMSFMGDGKRYKDILHTTENANISERTISNIFKNADLEETDYISNKNNNKIKIPNNVLYIQIDGAFEPMRENKKRVENKIFLATMHVGIDEEKSTKTRIKMKKKKGVFQMINKNHKNKNDKSNIDNFIDKIFKSMDTYDINKDTKILILSDGEKQIKKIYKAVKAKYKNNTVSYSLDKFHLVKRFKELFPNRKKNRIHRLKYKLSKIYFFTGNYEALLDFLMCHLPYVIDNKKKFLLETIELIKNNKEGIENQALEYNIGCHMEGDISHYIKSVKGRGAKIYCKETFINMLIASMLRLNSKTNEEKIDKTNKNKEKIEFNIFNLNQSKNQFLSL</sequence>
<organism evidence="1 2">
    <name type="scientific">Spiroplasma poulsonii</name>
    <dbReference type="NCBI Taxonomy" id="2138"/>
    <lineage>
        <taxon>Bacteria</taxon>
        <taxon>Bacillati</taxon>
        <taxon>Mycoplasmatota</taxon>
        <taxon>Mollicutes</taxon>
        <taxon>Entomoplasmatales</taxon>
        <taxon>Spiroplasmataceae</taxon>
        <taxon>Spiroplasma</taxon>
    </lineage>
</organism>
<proteinExistence type="predicted"/>
<evidence type="ECO:0000313" key="1">
    <source>
        <dbReference type="EMBL" id="RUP78069.1"/>
    </source>
</evidence>
<protein>
    <submittedName>
        <fullName evidence="1">Uncharacterized protein</fullName>
    </submittedName>
</protein>
<comment type="caution">
    <text evidence="1">The sequence shown here is derived from an EMBL/GenBank/DDBJ whole genome shotgun (WGS) entry which is preliminary data.</text>
</comment>
<dbReference type="Proteomes" id="UP000274545">
    <property type="component" value="Unassembled WGS sequence"/>
</dbReference>
<dbReference type="AlphaFoldDB" id="A0A433ET23"/>
<dbReference type="EMBL" id="RAHC01000001">
    <property type="protein sequence ID" value="RUP78069.1"/>
    <property type="molecule type" value="Genomic_DNA"/>
</dbReference>
<dbReference type="NCBIfam" id="NF046004">
    <property type="entry name" value="ICE_Mbov_0401"/>
    <property type="match status" value="1"/>
</dbReference>
<evidence type="ECO:0000313" key="2">
    <source>
        <dbReference type="Proteomes" id="UP000274545"/>
    </source>
</evidence>